<dbReference type="PIRSF" id="PIRSF000722">
    <property type="entry name" value="Acetate_prop_kin"/>
    <property type="match status" value="1"/>
</dbReference>
<comment type="caution">
    <text evidence="9">The sequence shown here is derived from an EMBL/GenBank/DDBJ whole genome shotgun (WGS) entry which is preliminary data.</text>
</comment>
<dbReference type="PROSITE" id="PS01076">
    <property type="entry name" value="ACETATE_KINASE_2"/>
    <property type="match status" value="1"/>
</dbReference>
<evidence type="ECO:0000256" key="5">
    <source>
        <dbReference type="ARBA" id="ARBA00022777"/>
    </source>
</evidence>
<evidence type="ECO:0000256" key="2">
    <source>
        <dbReference type="ARBA" id="ARBA00022490"/>
    </source>
</evidence>
<feature type="binding site" evidence="7">
    <location>
        <position position="14"/>
    </location>
    <ligand>
        <name>ATP</name>
        <dbReference type="ChEBI" id="CHEBI:30616"/>
    </ligand>
</feature>
<dbReference type="InterPro" id="IPR043129">
    <property type="entry name" value="ATPase_NBD"/>
</dbReference>
<evidence type="ECO:0000256" key="1">
    <source>
        <dbReference type="ARBA" id="ARBA00008748"/>
    </source>
</evidence>
<dbReference type="InterPro" id="IPR004372">
    <property type="entry name" value="Ac/propionate_kinase"/>
</dbReference>
<dbReference type="HAMAP" id="MF_00020">
    <property type="entry name" value="Acetate_kinase"/>
    <property type="match status" value="1"/>
</dbReference>
<comment type="catalytic activity">
    <reaction evidence="7">
        <text>acetate + ATP = acetyl phosphate + ADP</text>
        <dbReference type="Rhea" id="RHEA:11352"/>
        <dbReference type="ChEBI" id="CHEBI:22191"/>
        <dbReference type="ChEBI" id="CHEBI:30089"/>
        <dbReference type="ChEBI" id="CHEBI:30616"/>
        <dbReference type="ChEBI" id="CHEBI:456216"/>
        <dbReference type="EC" id="2.7.2.1"/>
    </reaction>
</comment>
<dbReference type="Proteomes" id="UP000633365">
    <property type="component" value="Unassembled WGS sequence"/>
</dbReference>
<feature type="binding site" evidence="7">
    <location>
        <position position="91"/>
    </location>
    <ligand>
        <name>substrate</name>
    </ligand>
</feature>
<dbReference type="AlphaFoldDB" id="A0A934WQF7"/>
<feature type="binding site" evidence="7">
    <location>
        <begin position="284"/>
        <end position="286"/>
    </location>
    <ligand>
        <name>ATP</name>
        <dbReference type="ChEBI" id="CHEBI:30616"/>
    </ligand>
</feature>
<comment type="pathway">
    <text evidence="7">Metabolic intermediate biosynthesis; acetyl-CoA biosynthesis; acetyl-CoA from acetate: step 1/2.</text>
</comment>
<dbReference type="Gene3D" id="3.30.420.40">
    <property type="match status" value="2"/>
</dbReference>
<dbReference type="Pfam" id="PF00871">
    <property type="entry name" value="Acetate_kinase"/>
    <property type="match status" value="1"/>
</dbReference>
<keyword evidence="3 7" id="KW-0808">Transferase</keyword>
<comment type="function">
    <text evidence="7">Catalyzes the formation of acetyl phosphate from acetate and ATP. Can also catalyze the reverse reaction.</text>
</comment>
<dbReference type="GO" id="GO:0006083">
    <property type="term" value="P:acetate metabolic process"/>
    <property type="evidence" value="ECO:0007669"/>
    <property type="project" value="TreeGrafter"/>
</dbReference>
<dbReference type="GO" id="GO:0000287">
    <property type="term" value="F:magnesium ion binding"/>
    <property type="evidence" value="ECO:0007669"/>
    <property type="project" value="UniProtKB-UniRule"/>
</dbReference>
<dbReference type="GO" id="GO:0008776">
    <property type="term" value="F:acetate kinase activity"/>
    <property type="evidence" value="ECO:0007669"/>
    <property type="project" value="UniProtKB-UniRule"/>
</dbReference>
<keyword evidence="2 7" id="KW-0963">Cytoplasm</keyword>
<proteinExistence type="inferred from homology"/>
<name>A0A934WQF7_9FIRM</name>
<dbReference type="RefSeq" id="WP_186833491.1">
    <property type="nucleotide sequence ID" value="NZ_JAEQMG010000041.1"/>
</dbReference>
<feature type="binding site" evidence="7">
    <location>
        <begin position="209"/>
        <end position="213"/>
    </location>
    <ligand>
        <name>ATP</name>
        <dbReference type="ChEBI" id="CHEBI:30616"/>
    </ligand>
</feature>
<feature type="site" description="Transition state stabilizer" evidence="7">
    <location>
        <position position="181"/>
    </location>
</feature>
<keyword evidence="5 7" id="KW-0418">Kinase</keyword>
<dbReference type="NCBIfam" id="TIGR00016">
    <property type="entry name" value="ackA"/>
    <property type="match status" value="1"/>
</dbReference>
<sequence>MKILVINAGSSSLKYQLIDMDTEQMIAKGNCERIGQEGSFIGHKTADGRSFTKEIPMPDHAKAFLAVSDALLSEEYGVIKNLDEVAAIGHRIVQGGALFSDPELVTEEVIKGIESLIPLAPLHNAGHVQAIRGCQQVFGDKIPMVVVFDTAFHSTMPEKAYMYAVPYEYYEKYAVRRYGAHGTSHRFVSGAMADLMGKDIKDLKLITCHIGNGSSITAVQNGKVIDTSMGLTPLDGILMGTRSGCLDPSVVTFIAEKEGFTPQEMNTLLNKKSGLLGISGISSDDRDVTKAEEEGNHRAALVHQMLYYQIAKYIGQYWVAMGGCDGIVFTAGLGENQPALRESVVDYLAFAGVKLNKEVNAKTRDTAFISAEDSSIPVAVIATNEELAIARDTKSIVEKL</sequence>
<feature type="binding site" evidence="7">
    <location>
        <begin position="332"/>
        <end position="336"/>
    </location>
    <ligand>
        <name>ATP</name>
        <dbReference type="ChEBI" id="CHEBI:30616"/>
    </ligand>
</feature>
<feature type="site" description="Transition state stabilizer" evidence="7">
    <location>
        <position position="242"/>
    </location>
</feature>
<dbReference type="GO" id="GO:0005737">
    <property type="term" value="C:cytoplasm"/>
    <property type="evidence" value="ECO:0007669"/>
    <property type="project" value="UniProtKB-SubCell"/>
</dbReference>
<comment type="cofactor">
    <cofactor evidence="7">
        <name>Mg(2+)</name>
        <dbReference type="ChEBI" id="CHEBI:18420"/>
    </cofactor>
    <cofactor evidence="7">
        <name>Mn(2+)</name>
        <dbReference type="ChEBI" id="CHEBI:29035"/>
    </cofactor>
    <text evidence="7">Mg(2+). Can also accept Mn(2+).</text>
</comment>
<evidence type="ECO:0000313" key="9">
    <source>
        <dbReference type="EMBL" id="MBK6087728.1"/>
    </source>
</evidence>
<evidence type="ECO:0000256" key="6">
    <source>
        <dbReference type="ARBA" id="ARBA00022840"/>
    </source>
</evidence>
<dbReference type="GO" id="GO:0006085">
    <property type="term" value="P:acetyl-CoA biosynthetic process"/>
    <property type="evidence" value="ECO:0007669"/>
    <property type="project" value="UniProtKB-UniRule"/>
</dbReference>
<evidence type="ECO:0000256" key="7">
    <source>
        <dbReference type="HAMAP-Rule" id="MF_00020"/>
    </source>
</evidence>
<comment type="subcellular location">
    <subcellularLocation>
        <location evidence="7">Cytoplasm</location>
    </subcellularLocation>
</comment>
<protein>
    <recommendedName>
        <fullName evidence="7">Acetate kinase</fullName>
        <ecNumber evidence="7">2.7.2.1</ecNumber>
    </recommendedName>
    <alternativeName>
        <fullName evidence="7">Acetokinase</fullName>
    </alternativeName>
</protein>
<dbReference type="PANTHER" id="PTHR21060">
    <property type="entry name" value="ACETATE KINASE"/>
    <property type="match status" value="1"/>
</dbReference>
<feature type="binding site" evidence="7">
    <location>
        <position position="385"/>
    </location>
    <ligand>
        <name>Mg(2+)</name>
        <dbReference type="ChEBI" id="CHEBI:18420"/>
    </ligand>
</feature>
<dbReference type="GO" id="GO:0005524">
    <property type="term" value="F:ATP binding"/>
    <property type="evidence" value="ECO:0007669"/>
    <property type="project" value="UniProtKB-KW"/>
</dbReference>
<keyword evidence="7" id="KW-0479">Metal-binding</keyword>
<dbReference type="CDD" id="cd24010">
    <property type="entry name" value="ASKHA_NBD_AcK_PK"/>
    <property type="match status" value="1"/>
</dbReference>
<feature type="binding site" evidence="7">
    <location>
        <position position="7"/>
    </location>
    <ligand>
        <name>Mg(2+)</name>
        <dbReference type="ChEBI" id="CHEBI:18420"/>
    </ligand>
</feature>
<organism evidence="9 10">
    <name type="scientific">Ruminococcus difficilis</name>
    <dbReference type="NCBI Taxonomy" id="2763069"/>
    <lineage>
        <taxon>Bacteria</taxon>
        <taxon>Bacillati</taxon>
        <taxon>Bacillota</taxon>
        <taxon>Clostridia</taxon>
        <taxon>Eubacteriales</taxon>
        <taxon>Oscillospiraceae</taxon>
        <taxon>Ruminococcus</taxon>
    </lineage>
</organism>
<comment type="similarity">
    <text evidence="1 7 8">Belongs to the acetokinase family.</text>
</comment>
<evidence type="ECO:0000313" key="10">
    <source>
        <dbReference type="Proteomes" id="UP000633365"/>
    </source>
</evidence>
<keyword evidence="7" id="KW-0460">Magnesium</keyword>
<dbReference type="SUPFAM" id="SSF53067">
    <property type="entry name" value="Actin-like ATPase domain"/>
    <property type="match status" value="2"/>
</dbReference>
<dbReference type="PANTHER" id="PTHR21060:SF15">
    <property type="entry name" value="ACETATE KINASE-RELATED"/>
    <property type="match status" value="1"/>
</dbReference>
<reference evidence="9" key="1">
    <citation type="submission" date="2021-01" db="EMBL/GenBank/DDBJ databases">
        <title>Genome public.</title>
        <authorList>
            <person name="Liu C."/>
            <person name="Sun Q."/>
        </authorList>
    </citation>
    <scope>NUCLEOTIDE SEQUENCE</scope>
    <source>
        <strain evidence="9">M6</strain>
    </source>
</reference>
<evidence type="ECO:0000256" key="8">
    <source>
        <dbReference type="RuleBase" id="RU003835"/>
    </source>
</evidence>
<dbReference type="EMBL" id="JAEQMG010000041">
    <property type="protein sequence ID" value="MBK6087728.1"/>
    <property type="molecule type" value="Genomic_DNA"/>
</dbReference>
<feature type="active site" description="Proton donor/acceptor" evidence="7">
    <location>
        <position position="149"/>
    </location>
</feature>
<dbReference type="InterPro" id="IPR023865">
    <property type="entry name" value="Aliphatic_acid_kinase_CS"/>
</dbReference>
<dbReference type="PRINTS" id="PR00471">
    <property type="entry name" value="ACETATEKNASE"/>
</dbReference>
<dbReference type="EC" id="2.7.2.1" evidence="7"/>
<keyword evidence="4 7" id="KW-0547">Nucleotide-binding</keyword>
<evidence type="ECO:0000256" key="3">
    <source>
        <dbReference type="ARBA" id="ARBA00022679"/>
    </source>
</evidence>
<comment type="subunit">
    <text evidence="7">Homodimer.</text>
</comment>
<accession>A0A934WQF7</accession>
<gene>
    <name evidence="7" type="primary">ackA</name>
    <name evidence="9" type="ORF">JKK62_03510</name>
</gene>
<dbReference type="PROSITE" id="PS01075">
    <property type="entry name" value="ACETATE_KINASE_1"/>
    <property type="match status" value="1"/>
</dbReference>
<keyword evidence="10" id="KW-1185">Reference proteome</keyword>
<dbReference type="InterPro" id="IPR000890">
    <property type="entry name" value="Aliphatic_acid_kin_short-chain"/>
</dbReference>
<keyword evidence="6 7" id="KW-0067">ATP-binding</keyword>
<evidence type="ECO:0000256" key="4">
    <source>
        <dbReference type="ARBA" id="ARBA00022741"/>
    </source>
</evidence>